<dbReference type="FunFam" id="3.40.225.10:FF:000003">
    <property type="entry name" value="Methylthioribulose-1-phosphate dehydratase"/>
    <property type="match status" value="1"/>
</dbReference>
<dbReference type="GO" id="GO:0019509">
    <property type="term" value="P:L-methionine salvage from methylthioadenosine"/>
    <property type="evidence" value="ECO:0007669"/>
    <property type="project" value="UniProtKB-UniRule"/>
</dbReference>
<evidence type="ECO:0000259" key="8">
    <source>
        <dbReference type="SMART" id="SM01007"/>
    </source>
</evidence>
<evidence type="ECO:0000313" key="9">
    <source>
        <dbReference type="EMBL" id="KAF2403730.1"/>
    </source>
</evidence>
<dbReference type="UniPathway" id="UPA00904">
    <property type="reaction ID" value="UER00875"/>
</dbReference>
<accession>A0A6G1I622</accession>
<dbReference type="SUPFAM" id="SSF53639">
    <property type="entry name" value="AraD/HMP-PK domain-like"/>
    <property type="match status" value="1"/>
</dbReference>
<dbReference type="NCBIfam" id="TIGR03328">
    <property type="entry name" value="salvage_mtnB"/>
    <property type="match status" value="1"/>
</dbReference>
<evidence type="ECO:0000256" key="4">
    <source>
        <dbReference type="ARBA" id="ARBA00022833"/>
    </source>
</evidence>
<proteinExistence type="inferred from homology"/>
<keyword evidence="2 7" id="KW-0028">Amino-acid biosynthesis</keyword>
<dbReference type="SMART" id="SM01007">
    <property type="entry name" value="Aldolase_II"/>
    <property type="match status" value="1"/>
</dbReference>
<keyword evidence="1 7" id="KW-0963">Cytoplasm</keyword>
<dbReference type="HAMAP" id="MF_03116">
    <property type="entry name" value="Salvage_MtnB_euk"/>
    <property type="match status" value="1"/>
</dbReference>
<feature type="binding site" evidence="7">
    <location>
        <position position="110"/>
    </location>
    <ligand>
        <name>Zn(2+)</name>
        <dbReference type="ChEBI" id="CHEBI:29105"/>
    </ligand>
</feature>
<dbReference type="EMBL" id="ML996689">
    <property type="protein sequence ID" value="KAF2403730.1"/>
    <property type="molecule type" value="Genomic_DNA"/>
</dbReference>
<sequence length="241" mass="26808">MASDSSSASEQLVLSADPKHPANLICELCRGFYRLGWVTGTGGGTSIRHHDHIYIAPSGVQKEMMVPTDMFVMDFHSKEYLRKPQALKPSACTPLFLAAFTKRGAGCCIHTHSQWAVLITLLVERESGPDACFEIEQMEMIKGIPKGPGKQGALSYFDRLRIPIIENTAQEEDLTEALEQAMDNYPDTYAVLVRRHGIYTWGDNVHKAKTQCECLDYLFQVAVEMKKLGLPWTNASLADGL</sequence>
<comment type="similarity">
    <text evidence="7">Belongs to the aldolase class II family. MtnB subfamily.</text>
</comment>
<gene>
    <name evidence="7" type="primary">MDE1</name>
    <name evidence="9" type="ORF">EJ06DRAFT_290212</name>
</gene>
<keyword evidence="3 7" id="KW-0479">Metal-binding</keyword>
<reference evidence="9" key="1">
    <citation type="journal article" date="2020" name="Stud. Mycol.">
        <title>101 Dothideomycetes genomes: a test case for predicting lifestyles and emergence of pathogens.</title>
        <authorList>
            <person name="Haridas S."/>
            <person name="Albert R."/>
            <person name="Binder M."/>
            <person name="Bloem J."/>
            <person name="Labutti K."/>
            <person name="Salamov A."/>
            <person name="Andreopoulos B."/>
            <person name="Baker S."/>
            <person name="Barry K."/>
            <person name="Bills G."/>
            <person name="Bluhm B."/>
            <person name="Cannon C."/>
            <person name="Castanera R."/>
            <person name="Culley D."/>
            <person name="Daum C."/>
            <person name="Ezra D."/>
            <person name="Gonzalez J."/>
            <person name="Henrissat B."/>
            <person name="Kuo A."/>
            <person name="Liang C."/>
            <person name="Lipzen A."/>
            <person name="Lutzoni F."/>
            <person name="Magnuson J."/>
            <person name="Mondo S."/>
            <person name="Nolan M."/>
            <person name="Ohm R."/>
            <person name="Pangilinan J."/>
            <person name="Park H.-J."/>
            <person name="Ramirez L."/>
            <person name="Alfaro M."/>
            <person name="Sun H."/>
            <person name="Tritt A."/>
            <person name="Yoshinaga Y."/>
            <person name="Zwiers L.-H."/>
            <person name="Turgeon B."/>
            <person name="Goodwin S."/>
            <person name="Spatafora J."/>
            <person name="Crous P."/>
            <person name="Grigoriev I."/>
        </authorList>
    </citation>
    <scope>NUCLEOTIDE SEQUENCE</scope>
    <source>
        <strain evidence="9">CBS 262.69</strain>
    </source>
</reference>
<keyword evidence="6 7" id="KW-0456">Lyase</keyword>
<evidence type="ECO:0000256" key="2">
    <source>
        <dbReference type="ARBA" id="ARBA00022605"/>
    </source>
</evidence>
<comment type="cofactor">
    <cofactor evidence="7">
        <name>Zn(2+)</name>
        <dbReference type="ChEBI" id="CHEBI:29105"/>
    </cofactor>
    <text evidence="7">Binds 1 zinc ion per subunit.</text>
</comment>
<dbReference type="Gene3D" id="3.40.225.10">
    <property type="entry name" value="Class II aldolase/adducin N-terminal domain"/>
    <property type="match status" value="1"/>
</dbReference>
<feature type="active site" description="Proton donor/acceptor" evidence="7">
    <location>
        <position position="139"/>
    </location>
</feature>
<comment type="catalytic activity">
    <reaction evidence="7">
        <text>5-(methylsulfanyl)-D-ribulose 1-phosphate = 5-methylsulfanyl-2,3-dioxopentyl phosphate + H2O</text>
        <dbReference type="Rhea" id="RHEA:15549"/>
        <dbReference type="ChEBI" id="CHEBI:15377"/>
        <dbReference type="ChEBI" id="CHEBI:58548"/>
        <dbReference type="ChEBI" id="CHEBI:58828"/>
        <dbReference type="EC" id="4.2.1.109"/>
    </reaction>
</comment>
<comment type="pathway">
    <text evidence="7">Amino-acid biosynthesis; L-methionine biosynthesis via salvage pathway; L-methionine from S-methyl-5-thio-alpha-D-ribose 1-phosphate: step 2/6.</text>
</comment>
<dbReference type="AlphaFoldDB" id="A0A6G1I622"/>
<dbReference type="GO" id="GO:0005737">
    <property type="term" value="C:cytoplasm"/>
    <property type="evidence" value="ECO:0007669"/>
    <property type="project" value="UniProtKB-SubCell"/>
</dbReference>
<evidence type="ECO:0000313" key="10">
    <source>
        <dbReference type="Proteomes" id="UP000799640"/>
    </source>
</evidence>
<keyword evidence="4 7" id="KW-0862">Zinc</keyword>
<dbReference type="OrthoDB" id="191080at2759"/>
<dbReference type="InterPro" id="IPR036409">
    <property type="entry name" value="Aldolase_II/adducin_N_sf"/>
</dbReference>
<feature type="binding site" evidence="7">
    <location>
        <position position="92"/>
    </location>
    <ligand>
        <name>substrate</name>
    </ligand>
</feature>
<comment type="function">
    <text evidence="7">Catalyzes the dehydration of methylthioribulose-1-phosphate (MTRu-1-P) into 2,3-diketo-5-methylthiopentyl-1-phosphate (DK-MTP-1-P).</text>
</comment>
<protein>
    <recommendedName>
        <fullName evidence="7">Methylthioribulose-1-phosphate dehydratase</fullName>
        <shortName evidence="7">MTRu-1-P dehydratase</shortName>
        <ecNumber evidence="7">4.2.1.109</ecNumber>
    </recommendedName>
</protein>
<comment type="subcellular location">
    <subcellularLocation>
        <location evidence="7">Cytoplasm</location>
    </subcellularLocation>
</comment>
<dbReference type="InterPro" id="IPR001303">
    <property type="entry name" value="Aldolase_II/adducin_N"/>
</dbReference>
<dbReference type="PANTHER" id="PTHR10640">
    <property type="entry name" value="METHYLTHIORIBULOSE-1-PHOSPHATE DEHYDRATASE"/>
    <property type="match status" value="1"/>
</dbReference>
<feature type="binding site" evidence="7">
    <location>
        <position position="196"/>
    </location>
    <ligand>
        <name>Zn(2+)</name>
        <dbReference type="ChEBI" id="CHEBI:29105"/>
    </ligand>
</feature>
<dbReference type="GO" id="GO:0046570">
    <property type="term" value="F:methylthioribulose 1-phosphate dehydratase activity"/>
    <property type="evidence" value="ECO:0007669"/>
    <property type="project" value="UniProtKB-UniRule"/>
</dbReference>
<dbReference type="PANTHER" id="PTHR10640:SF7">
    <property type="entry name" value="METHYLTHIORIBULOSE-1-PHOSPHATE DEHYDRATASE"/>
    <property type="match status" value="1"/>
</dbReference>
<dbReference type="Proteomes" id="UP000799640">
    <property type="component" value="Unassembled WGS sequence"/>
</dbReference>
<keyword evidence="10" id="KW-1185">Reference proteome</keyword>
<feature type="binding site" evidence="7">
    <location>
        <position position="112"/>
    </location>
    <ligand>
        <name>Zn(2+)</name>
        <dbReference type="ChEBI" id="CHEBI:29105"/>
    </ligand>
</feature>
<evidence type="ECO:0000256" key="5">
    <source>
        <dbReference type="ARBA" id="ARBA00023167"/>
    </source>
</evidence>
<organism evidence="9 10">
    <name type="scientific">Trichodelitschia bisporula</name>
    <dbReference type="NCBI Taxonomy" id="703511"/>
    <lineage>
        <taxon>Eukaryota</taxon>
        <taxon>Fungi</taxon>
        <taxon>Dikarya</taxon>
        <taxon>Ascomycota</taxon>
        <taxon>Pezizomycotina</taxon>
        <taxon>Dothideomycetes</taxon>
        <taxon>Dothideomycetes incertae sedis</taxon>
        <taxon>Phaeotrichales</taxon>
        <taxon>Phaeotrichaceae</taxon>
        <taxon>Trichodelitschia</taxon>
    </lineage>
</organism>
<evidence type="ECO:0000256" key="3">
    <source>
        <dbReference type="ARBA" id="ARBA00022723"/>
    </source>
</evidence>
<name>A0A6G1I622_9PEZI</name>
<evidence type="ECO:0000256" key="6">
    <source>
        <dbReference type="ARBA" id="ARBA00023239"/>
    </source>
</evidence>
<feature type="domain" description="Class II aldolase/adducin N-terminal" evidence="8">
    <location>
        <begin position="23"/>
        <end position="223"/>
    </location>
</feature>
<evidence type="ECO:0000256" key="7">
    <source>
        <dbReference type="HAMAP-Rule" id="MF_03116"/>
    </source>
</evidence>
<keyword evidence="5 7" id="KW-0486">Methionine biosynthesis</keyword>
<dbReference type="InterPro" id="IPR027514">
    <property type="entry name" value="Salvage_MtnB_euk"/>
</dbReference>
<dbReference type="Pfam" id="PF00596">
    <property type="entry name" value="Aldolase_II"/>
    <property type="match status" value="1"/>
</dbReference>
<evidence type="ECO:0000256" key="1">
    <source>
        <dbReference type="ARBA" id="ARBA00022490"/>
    </source>
</evidence>
<dbReference type="GO" id="GO:0008270">
    <property type="term" value="F:zinc ion binding"/>
    <property type="evidence" value="ECO:0007669"/>
    <property type="project" value="UniProtKB-UniRule"/>
</dbReference>
<dbReference type="EC" id="4.2.1.109" evidence="7"/>
<dbReference type="InterPro" id="IPR017714">
    <property type="entry name" value="MethylthioRu-1-P_deHdtase_MtnB"/>
</dbReference>